<sequence length="107" mass="12289">MAKEDPISIPRGIANVSMYNLLVVVISAICFTFLLNAPGNIGWTDSYLRERIRGKLTFNVALFTIKKVFFGLFKQNMQSLREPLVHFTSYNVSFKRTPGAIFWFLHI</sequence>
<organism evidence="2 3">
    <name type="scientific">Cuscuta europaea</name>
    <name type="common">European dodder</name>
    <dbReference type="NCBI Taxonomy" id="41803"/>
    <lineage>
        <taxon>Eukaryota</taxon>
        <taxon>Viridiplantae</taxon>
        <taxon>Streptophyta</taxon>
        <taxon>Embryophyta</taxon>
        <taxon>Tracheophyta</taxon>
        <taxon>Spermatophyta</taxon>
        <taxon>Magnoliopsida</taxon>
        <taxon>eudicotyledons</taxon>
        <taxon>Gunneridae</taxon>
        <taxon>Pentapetalae</taxon>
        <taxon>asterids</taxon>
        <taxon>lamiids</taxon>
        <taxon>Solanales</taxon>
        <taxon>Convolvulaceae</taxon>
        <taxon>Cuscuteae</taxon>
        <taxon>Cuscuta</taxon>
        <taxon>Cuscuta subgen. Cuscuta</taxon>
    </lineage>
</organism>
<dbReference type="Proteomes" id="UP001152484">
    <property type="component" value="Unassembled WGS sequence"/>
</dbReference>
<dbReference type="AlphaFoldDB" id="A0A9P1EMY9"/>
<proteinExistence type="predicted"/>
<evidence type="ECO:0000313" key="3">
    <source>
        <dbReference type="Proteomes" id="UP001152484"/>
    </source>
</evidence>
<gene>
    <name evidence="2" type="ORF">CEURO_LOCUS20816</name>
</gene>
<reference evidence="2" key="1">
    <citation type="submission" date="2022-07" db="EMBL/GenBank/DDBJ databases">
        <authorList>
            <person name="Macas J."/>
            <person name="Novak P."/>
            <person name="Neumann P."/>
        </authorList>
    </citation>
    <scope>NUCLEOTIDE SEQUENCE</scope>
</reference>
<protein>
    <submittedName>
        <fullName evidence="2">Uncharacterized protein</fullName>
    </submittedName>
</protein>
<evidence type="ECO:0000313" key="2">
    <source>
        <dbReference type="EMBL" id="CAH9115441.1"/>
    </source>
</evidence>
<name>A0A9P1EMY9_CUSEU</name>
<feature type="transmembrane region" description="Helical" evidence="1">
    <location>
        <begin position="12"/>
        <end position="36"/>
    </location>
</feature>
<dbReference type="EMBL" id="CAMAPE010000067">
    <property type="protein sequence ID" value="CAH9115441.1"/>
    <property type="molecule type" value="Genomic_DNA"/>
</dbReference>
<keyword evidence="1" id="KW-0472">Membrane</keyword>
<accession>A0A9P1EMY9</accession>
<evidence type="ECO:0000256" key="1">
    <source>
        <dbReference type="SAM" id="Phobius"/>
    </source>
</evidence>
<keyword evidence="1" id="KW-1133">Transmembrane helix</keyword>
<comment type="caution">
    <text evidence="2">The sequence shown here is derived from an EMBL/GenBank/DDBJ whole genome shotgun (WGS) entry which is preliminary data.</text>
</comment>
<keyword evidence="1" id="KW-0812">Transmembrane</keyword>
<keyword evidence="3" id="KW-1185">Reference proteome</keyword>